<dbReference type="AlphaFoldDB" id="A0A9W7Y434"/>
<evidence type="ECO:0000313" key="6">
    <source>
        <dbReference type="Proteomes" id="UP001143981"/>
    </source>
</evidence>
<dbReference type="InterPro" id="IPR012916">
    <property type="entry name" value="RED_N"/>
</dbReference>
<feature type="non-terminal residue" evidence="5">
    <location>
        <position position="354"/>
    </location>
</feature>
<reference evidence="5" key="1">
    <citation type="submission" date="2022-07" db="EMBL/GenBank/DDBJ databases">
        <title>Phylogenomic reconstructions and comparative analyses of Kickxellomycotina fungi.</title>
        <authorList>
            <person name="Reynolds N.K."/>
            <person name="Stajich J.E."/>
            <person name="Barry K."/>
            <person name="Grigoriev I.V."/>
            <person name="Crous P."/>
            <person name="Smith M.E."/>
        </authorList>
    </citation>
    <scope>NUCLEOTIDE SEQUENCE</scope>
    <source>
        <strain evidence="5">BCRC 34381</strain>
    </source>
</reference>
<proteinExistence type="predicted"/>
<feature type="compositionally biased region" description="Basic and acidic residues" evidence="3">
    <location>
        <begin position="62"/>
        <end position="81"/>
    </location>
</feature>
<keyword evidence="2" id="KW-0539">Nucleus</keyword>
<gene>
    <name evidence="5" type="ORF">LPJ61_004854</name>
</gene>
<sequence>MSGDDQEGLSQDDFRKLLQTPRTPGEGRRALTHSRGVLGKRRPPPPRTHTGAPTKQPKHTAHGLDDGKRYRDRAAERRREAVAGAAAATPASSEVLSGSIGMSEEHRAVYERSKYLGGSEERTHLVKGLDYLLLHKTRALPGAGGGGQDDLDLELEQLQTGEKETGSGVSVLEEPQTALGRCVADALSSIEAGTVLLGEAMGSPAARVEYKGDLFRPGRMYFELAPAALLSGAAPTVRIRGQDRLTEVPADSSQDGGGDALVIAKVVAAIGRRHAAGAEVEGATRADTCTSTLVPGGADSDTREAGDGAGAAAEAAAIAAVEPRAVTVEEADEDEDIFADAGVDYEVTMTERQE</sequence>
<dbReference type="GO" id="GO:0005634">
    <property type="term" value="C:nucleus"/>
    <property type="evidence" value="ECO:0007669"/>
    <property type="project" value="UniProtKB-SubCell"/>
</dbReference>
<evidence type="ECO:0000256" key="2">
    <source>
        <dbReference type="ARBA" id="ARBA00023242"/>
    </source>
</evidence>
<feature type="domain" description="RED-like N-terminal" evidence="4">
    <location>
        <begin position="65"/>
        <end position="222"/>
    </location>
</feature>
<evidence type="ECO:0000256" key="3">
    <source>
        <dbReference type="SAM" id="MobiDB-lite"/>
    </source>
</evidence>
<feature type="region of interest" description="Disordered" evidence="3">
    <location>
        <begin position="1"/>
        <end position="99"/>
    </location>
</feature>
<name>A0A9W7Y434_9FUNG</name>
<comment type="subcellular location">
    <subcellularLocation>
        <location evidence="1">Nucleus</location>
    </subcellularLocation>
</comment>
<evidence type="ECO:0000256" key="1">
    <source>
        <dbReference type="ARBA" id="ARBA00004123"/>
    </source>
</evidence>
<protein>
    <recommendedName>
        <fullName evidence="4">RED-like N-terminal domain-containing protein</fullName>
    </recommendedName>
</protein>
<accession>A0A9W7Y434</accession>
<dbReference type="OrthoDB" id="3366823at2759"/>
<evidence type="ECO:0000259" key="4">
    <source>
        <dbReference type="Pfam" id="PF07808"/>
    </source>
</evidence>
<dbReference type="Proteomes" id="UP001143981">
    <property type="component" value="Unassembled WGS sequence"/>
</dbReference>
<dbReference type="EMBL" id="JANBOI010001292">
    <property type="protein sequence ID" value="KAJ1726945.1"/>
    <property type="molecule type" value="Genomic_DNA"/>
</dbReference>
<dbReference type="InterPro" id="IPR039896">
    <property type="entry name" value="Red-like"/>
</dbReference>
<keyword evidence="6" id="KW-1185">Reference proteome</keyword>
<comment type="caution">
    <text evidence="5">The sequence shown here is derived from an EMBL/GenBank/DDBJ whole genome shotgun (WGS) entry which is preliminary data.</text>
</comment>
<organism evidence="5 6">
    <name type="scientific">Coemansia biformis</name>
    <dbReference type="NCBI Taxonomy" id="1286918"/>
    <lineage>
        <taxon>Eukaryota</taxon>
        <taxon>Fungi</taxon>
        <taxon>Fungi incertae sedis</taxon>
        <taxon>Zoopagomycota</taxon>
        <taxon>Kickxellomycotina</taxon>
        <taxon>Kickxellomycetes</taxon>
        <taxon>Kickxellales</taxon>
        <taxon>Kickxellaceae</taxon>
        <taxon>Coemansia</taxon>
    </lineage>
</organism>
<dbReference type="PANTHER" id="PTHR12765">
    <property type="entry name" value="RED PROTEIN IK FACTOR CYTOKINE IK"/>
    <property type="match status" value="1"/>
</dbReference>
<evidence type="ECO:0000313" key="5">
    <source>
        <dbReference type="EMBL" id="KAJ1726945.1"/>
    </source>
</evidence>
<dbReference type="Pfam" id="PF07808">
    <property type="entry name" value="RED_N"/>
    <property type="match status" value="1"/>
</dbReference>
<feature type="compositionally biased region" description="Low complexity" evidence="3">
    <location>
        <begin position="82"/>
        <end position="91"/>
    </location>
</feature>